<evidence type="ECO:0000313" key="3">
    <source>
        <dbReference type="EMBL" id="CAG8977946.1"/>
    </source>
</evidence>
<dbReference type="EMBL" id="CAJVRM010000239">
    <property type="protein sequence ID" value="CAG8977946.1"/>
    <property type="molecule type" value="Genomic_DNA"/>
</dbReference>
<protein>
    <recommendedName>
        <fullName evidence="2">DUF7896 domain-containing protein</fullName>
    </recommendedName>
</protein>
<proteinExistence type="predicted"/>
<dbReference type="Proteomes" id="UP000701801">
    <property type="component" value="Unassembled WGS sequence"/>
</dbReference>
<keyword evidence="4" id="KW-1185">Reference proteome</keyword>
<feature type="region of interest" description="Disordered" evidence="1">
    <location>
        <begin position="286"/>
        <end position="410"/>
    </location>
</feature>
<evidence type="ECO:0000313" key="4">
    <source>
        <dbReference type="Proteomes" id="UP000701801"/>
    </source>
</evidence>
<dbReference type="PANTHER" id="PTHR42031">
    <property type="entry name" value="KEY LIME PATHOGENICITY PROTEIN"/>
    <property type="match status" value="1"/>
</dbReference>
<organism evidence="3 4">
    <name type="scientific">Hymenoscyphus albidus</name>
    <dbReference type="NCBI Taxonomy" id="595503"/>
    <lineage>
        <taxon>Eukaryota</taxon>
        <taxon>Fungi</taxon>
        <taxon>Dikarya</taxon>
        <taxon>Ascomycota</taxon>
        <taxon>Pezizomycotina</taxon>
        <taxon>Leotiomycetes</taxon>
        <taxon>Helotiales</taxon>
        <taxon>Helotiaceae</taxon>
        <taxon>Hymenoscyphus</taxon>
    </lineage>
</organism>
<feature type="compositionally biased region" description="Basic residues" evidence="1">
    <location>
        <begin position="493"/>
        <end position="503"/>
    </location>
</feature>
<evidence type="ECO:0000256" key="1">
    <source>
        <dbReference type="SAM" id="MobiDB-lite"/>
    </source>
</evidence>
<feature type="region of interest" description="Disordered" evidence="1">
    <location>
        <begin position="90"/>
        <end position="125"/>
    </location>
</feature>
<feature type="compositionally biased region" description="Polar residues" evidence="1">
    <location>
        <begin position="63"/>
        <end position="73"/>
    </location>
</feature>
<dbReference type="AlphaFoldDB" id="A0A9N9LUW6"/>
<dbReference type="InterPro" id="IPR057218">
    <property type="entry name" value="DUF7896"/>
</dbReference>
<feature type="region of interest" description="Disordered" evidence="1">
    <location>
        <begin position="493"/>
        <end position="524"/>
    </location>
</feature>
<feature type="compositionally biased region" description="Polar residues" evidence="1">
    <location>
        <begin position="108"/>
        <end position="125"/>
    </location>
</feature>
<feature type="compositionally biased region" description="Polar residues" evidence="1">
    <location>
        <begin position="378"/>
        <end position="397"/>
    </location>
</feature>
<gene>
    <name evidence="3" type="ORF">HYALB_00001826</name>
</gene>
<feature type="region of interest" description="Disordered" evidence="1">
    <location>
        <begin position="224"/>
        <end position="248"/>
    </location>
</feature>
<accession>A0A9N9LUW6</accession>
<feature type="compositionally biased region" description="Polar residues" evidence="1">
    <location>
        <begin position="315"/>
        <end position="325"/>
    </location>
</feature>
<feature type="compositionally biased region" description="Low complexity" evidence="1">
    <location>
        <begin position="343"/>
        <end position="356"/>
    </location>
</feature>
<dbReference type="Pfam" id="PF25438">
    <property type="entry name" value="DUF7896"/>
    <property type="match status" value="1"/>
</dbReference>
<feature type="compositionally biased region" description="Low complexity" evidence="1">
    <location>
        <begin position="227"/>
        <end position="246"/>
    </location>
</feature>
<feature type="region of interest" description="Disordered" evidence="1">
    <location>
        <begin position="39"/>
        <end position="76"/>
    </location>
</feature>
<evidence type="ECO:0000259" key="2">
    <source>
        <dbReference type="Pfam" id="PF25438"/>
    </source>
</evidence>
<dbReference type="OrthoDB" id="5377599at2759"/>
<feature type="domain" description="DUF7896" evidence="2">
    <location>
        <begin position="447"/>
        <end position="533"/>
    </location>
</feature>
<feature type="compositionally biased region" description="Basic and acidic residues" evidence="1">
    <location>
        <begin position="504"/>
        <end position="513"/>
    </location>
</feature>
<sequence>MSPSLTIDTTLTDQDQTLQELLRQQAQITAQLQAHLAASSSGSQATTFQRSPIHKHYSHRRSNNVPRSMSSAGATMARQLSDRIEAPIQPSRALSQQSAPTPMARTNLKGTSSSRSGGNLPFTQNGSVIPPLFRLERENPALDSWMQDQPMSSYTLTHQPLHLQRSASQQSYGLEQVPELGDLEHPGDFISRTMGDNSILPISPSFSTPSSATLNHNHFTTSGSFNLGSPSTPTTESLTTGTTLTSNMSRQNSMCNEIESFQMIKFNSNNSFSSDVTSPHQFMYNEVNPPFVSQPRRSSSEEQSKLLIGTGGAGNDSQFPISFSSEDPFPSPLCATKMEKSQSSESTSSSSSSNSRNKQRLLATLACKPLMPKGETDTPMSRSNSSKSTSHVASNDGSQDKLAITKPSYQRPKHERVFCTQCESHTEGFRGEHELRRHQDREHKASVKKWVCIEPLGSSHPKPELALTKCKACVQKKKYGAYYNAAAHLRRAHFKPKKGRSKSSKVDDADKRGGKGGGDWPPMSELKHWMKEVEEAQDCLMPASLQDDEEEAVDGETSDNENVENYEPQQHYSSQPMSGVINTAFDNHCGTYINNHSPMIHDFPNIGGDGMFDMNSLVGTEATSCGDFGQFSNFPNPVTGFTGTDFFDGSVAGVGVNQIFDEQILRGGADFVDFPTSFHG</sequence>
<reference evidence="3" key="1">
    <citation type="submission" date="2021-07" db="EMBL/GenBank/DDBJ databases">
        <authorList>
            <person name="Durling M."/>
        </authorList>
    </citation>
    <scope>NUCLEOTIDE SEQUENCE</scope>
</reference>
<name>A0A9N9LUW6_9HELO</name>
<comment type="caution">
    <text evidence="3">The sequence shown here is derived from an EMBL/GenBank/DDBJ whole genome shotgun (WGS) entry which is preliminary data.</text>
</comment>
<dbReference type="PANTHER" id="PTHR42031:SF1">
    <property type="entry name" value="KEY LIME PATHOGENICITY PROTEIN"/>
    <property type="match status" value="1"/>
</dbReference>
<feature type="compositionally biased region" description="Basic residues" evidence="1">
    <location>
        <begin position="52"/>
        <end position="62"/>
    </location>
</feature>